<gene>
    <name evidence="2" type="ORF">SCLO_1001250</name>
</gene>
<dbReference type="Proteomes" id="UP000218272">
    <property type="component" value="Chromosome SCLO_1"/>
</dbReference>
<feature type="region of interest" description="Disordered" evidence="1">
    <location>
        <begin position="72"/>
        <end position="112"/>
    </location>
</feature>
<evidence type="ECO:0000313" key="2">
    <source>
        <dbReference type="EMBL" id="BAV63165.1"/>
    </source>
</evidence>
<sequence length="112" mass="12245">MNRNAVALDRIRMGRAARPSVLYGLRGVGKTVLLVTMRDAAEVEGTSIFMIEAPENRSLPGILVRRFGRRCCGSTERSRLQRGRSRSGSFGSDSHDREGRTGMGFGDGTGDR</sequence>
<reference evidence="2 3" key="1">
    <citation type="submission" date="2016-10" db="EMBL/GenBank/DDBJ databases">
        <title>Complete Genome Sequence of the Nonylphenol-Degrading Bacterium Sphingobium cloacae JCM 10874T.</title>
        <authorList>
            <person name="Ootsuka M."/>
            <person name="Nishizawa T."/>
            <person name="Ohta H."/>
        </authorList>
    </citation>
    <scope>NUCLEOTIDE SEQUENCE [LARGE SCALE GENOMIC DNA]</scope>
    <source>
        <strain evidence="2 3">JCM 10874</strain>
    </source>
</reference>
<accession>A0A1E1EY18</accession>
<keyword evidence="3" id="KW-1185">Reference proteome</keyword>
<dbReference type="KEGG" id="sclo:SCLO_1001250"/>
<dbReference type="EMBL" id="AP017655">
    <property type="protein sequence ID" value="BAV63165.1"/>
    <property type="molecule type" value="Genomic_DNA"/>
</dbReference>
<evidence type="ECO:0008006" key="4">
    <source>
        <dbReference type="Google" id="ProtNLM"/>
    </source>
</evidence>
<name>A0A1E1EY18_9SPHN</name>
<dbReference type="RefSeq" id="WP_231923295.1">
    <property type="nucleotide sequence ID" value="NZ_AP017655.1"/>
</dbReference>
<protein>
    <recommendedName>
        <fullName evidence="4">Orc1-like AAA ATPase domain-containing protein</fullName>
    </recommendedName>
</protein>
<dbReference type="AlphaFoldDB" id="A0A1E1EY18"/>
<evidence type="ECO:0000313" key="3">
    <source>
        <dbReference type="Proteomes" id="UP000218272"/>
    </source>
</evidence>
<proteinExistence type="predicted"/>
<feature type="compositionally biased region" description="Gly residues" evidence="1">
    <location>
        <begin position="101"/>
        <end position="112"/>
    </location>
</feature>
<organism evidence="2 3">
    <name type="scientific">Sphingobium cloacae</name>
    <dbReference type="NCBI Taxonomy" id="120107"/>
    <lineage>
        <taxon>Bacteria</taxon>
        <taxon>Pseudomonadati</taxon>
        <taxon>Pseudomonadota</taxon>
        <taxon>Alphaproteobacteria</taxon>
        <taxon>Sphingomonadales</taxon>
        <taxon>Sphingomonadaceae</taxon>
        <taxon>Sphingobium</taxon>
    </lineage>
</organism>
<evidence type="ECO:0000256" key="1">
    <source>
        <dbReference type="SAM" id="MobiDB-lite"/>
    </source>
</evidence>